<accession>A0A6B8M9S3</accession>
<evidence type="ECO:0000256" key="1">
    <source>
        <dbReference type="SAM" id="MobiDB-lite"/>
    </source>
</evidence>
<keyword evidence="2" id="KW-0472">Membrane</keyword>
<feature type="compositionally biased region" description="Basic and acidic residues" evidence="1">
    <location>
        <begin position="136"/>
        <end position="158"/>
    </location>
</feature>
<dbReference type="AlphaFoldDB" id="A0A6B8M9S3"/>
<reference evidence="3 4" key="1">
    <citation type="submission" date="2019-09" db="EMBL/GenBank/DDBJ databases">
        <title>Isolation and complete genome sequencing of Methylocystis species.</title>
        <authorList>
            <person name="Rumah B.L."/>
            <person name="Stead C.E."/>
            <person name="Stevens B.C."/>
            <person name="Minton N.P."/>
            <person name="Grosse-Honebrink A."/>
            <person name="Zhang Y."/>
        </authorList>
    </citation>
    <scope>NUCLEOTIDE SEQUENCE [LARGE SCALE GENOMIC DNA]</scope>
    <source>
        <strain evidence="3 4">BRCS2</strain>
    </source>
</reference>
<feature type="compositionally biased region" description="Low complexity" evidence="1">
    <location>
        <begin position="19"/>
        <end position="31"/>
    </location>
</feature>
<evidence type="ECO:0000313" key="4">
    <source>
        <dbReference type="Proteomes" id="UP000422569"/>
    </source>
</evidence>
<keyword evidence="2" id="KW-0812">Transmembrane</keyword>
<feature type="compositionally biased region" description="Basic and acidic residues" evidence="1">
    <location>
        <begin position="100"/>
        <end position="124"/>
    </location>
</feature>
<organism evidence="3 4">
    <name type="scientific">Methylocystis parvus</name>
    <dbReference type="NCBI Taxonomy" id="134"/>
    <lineage>
        <taxon>Bacteria</taxon>
        <taxon>Pseudomonadati</taxon>
        <taxon>Pseudomonadota</taxon>
        <taxon>Alphaproteobacteria</taxon>
        <taxon>Hyphomicrobiales</taxon>
        <taxon>Methylocystaceae</taxon>
        <taxon>Methylocystis</taxon>
    </lineage>
</organism>
<evidence type="ECO:0000256" key="2">
    <source>
        <dbReference type="SAM" id="Phobius"/>
    </source>
</evidence>
<proteinExistence type="predicted"/>
<dbReference type="KEGG" id="mpar:F7D14_18980"/>
<name>A0A6B8M9S3_9HYPH</name>
<feature type="compositionally biased region" description="Basic and acidic residues" evidence="1">
    <location>
        <begin position="81"/>
        <end position="92"/>
    </location>
</feature>
<dbReference type="EMBL" id="CP044331">
    <property type="protein sequence ID" value="QGM99358.1"/>
    <property type="molecule type" value="Genomic_DNA"/>
</dbReference>
<dbReference type="Proteomes" id="UP000422569">
    <property type="component" value="Chromosome"/>
</dbReference>
<feature type="region of interest" description="Disordered" evidence="1">
    <location>
        <begin position="68"/>
        <end position="168"/>
    </location>
</feature>
<evidence type="ECO:0000313" key="3">
    <source>
        <dbReference type="EMBL" id="QGM99358.1"/>
    </source>
</evidence>
<feature type="compositionally biased region" description="Low complexity" evidence="1">
    <location>
        <begin position="68"/>
        <end position="80"/>
    </location>
</feature>
<sequence length="296" mass="30689">MAKKKSQSSRGARPSKATKSAPSKGSSNGSSKGLILALGVAIAGGAGFFLGKKGELGGMNVAALLGSEKSGSATKAASESKSADAPRVKSADKVGLARLLRGDDGKTASKEAKSADARDADPKPPADIPIPPAKPELAKSEASKPDARQDAAKPDAPEKPVVAKAEAPEQPAPLAFALLDREVVQGAEDGERVTLSLNFENLAGKPIRAFEGVMKVADQQDNNIYSSTISVSALISEGGALHWDQHVDAKKLDGKGKRLVSEDKSNLRAIFLLKRIFFVDGSVQKYAMPPRAAQAG</sequence>
<feature type="compositionally biased region" description="Pro residues" evidence="1">
    <location>
        <begin position="125"/>
        <end position="134"/>
    </location>
</feature>
<keyword evidence="2" id="KW-1133">Transmembrane helix</keyword>
<dbReference type="RefSeq" id="WP_026016184.1">
    <property type="nucleotide sequence ID" value="NZ_CP044331.1"/>
</dbReference>
<protein>
    <submittedName>
        <fullName evidence="3">Uncharacterized protein</fullName>
    </submittedName>
</protein>
<keyword evidence="4" id="KW-1185">Reference proteome</keyword>
<feature type="transmembrane region" description="Helical" evidence="2">
    <location>
        <begin position="33"/>
        <end position="51"/>
    </location>
</feature>
<feature type="region of interest" description="Disordered" evidence="1">
    <location>
        <begin position="1"/>
        <end position="31"/>
    </location>
</feature>
<gene>
    <name evidence="3" type="ORF">F7D14_18980</name>
</gene>